<dbReference type="InterPro" id="IPR035500">
    <property type="entry name" value="NHR-like_dom_sf"/>
</dbReference>
<feature type="compositionally biased region" description="Low complexity" evidence="15">
    <location>
        <begin position="108"/>
        <end position="121"/>
    </location>
</feature>
<dbReference type="PROSITE" id="PS00031">
    <property type="entry name" value="NUCLEAR_REC_DBD_1"/>
    <property type="match status" value="1"/>
</dbReference>
<dbReference type="InterPro" id="IPR001628">
    <property type="entry name" value="Znf_hrmn_rcpt"/>
</dbReference>
<evidence type="ECO:0000256" key="2">
    <source>
        <dbReference type="ARBA" id="ARBA00022723"/>
    </source>
</evidence>
<dbReference type="PANTHER" id="PTHR24082:SF509">
    <property type="entry name" value="NUCLEAR RECEPTOR SUBFAMILY 1, GROUP H, MEMBER 3"/>
    <property type="match status" value="1"/>
</dbReference>
<evidence type="ECO:0000259" key="17">
    <source>
        <dbReference type="PROSITE" id="PS51843"/>
    </source>
</evidence>
<evidence type="ECO:0000256" key="12">
    <source>
        <dbReference type="ARBA" id="ARBA00033003"/>
    </source>
</evidence>
<dbReference type="SMART" id="SM00399">
    <property type="entry name" value="ZnF_C4"/>
    <property type="match status" value="1"/>
</dbReference>
<dbReference type="GO" id="GO:0008270">
    <property type="term" value="F:zinc ion binding"/>
    <property type="evidence" value="ECO:0007669"/>
    <property type="project" value="UniProtKB-KW"/>
</dbReference>
<comment type="subcellular location">
    <subcellularLocation>
        <location evidence="14">Nucleus</location>
    </subcellularLocation>
</comment>
<protein>
    <recommendedName>
        <fullName evidence="1">Ecdysone receptor</fullName>
    </recommendedName>
    <alternativeName>
        <fullName evidence="10">20-hydroxy-ecdysone receptor</fullName>
    </alternativeName>
    <alternativeName>
        <fullName evidence="11">EcRH</fullName>
    </alternativeName>
    <alternativeName>
        <fullName evidence="12">Ecdysteroid receptor</fullName>
    </alternativeName>
    <alternativeName>
        <fullName evidence="13">Nuclear receptor subfamily 1 group H member 1</fullName>
    </alternativeName>
</protein>
<evidence type="ECO:0000256" key="14">
    <source>
        <dbReference type="RuleBase" id="RU004334"/>
    </source>
</evidence>
<evidence type="ECO:0000256" key="7">
    <source>
        <dbReference type="ARBA" id="ARBA00023163"/>
    </source>
</evidence>
<dbReference type="PANTHER" id="PTHR24082">
    <property type="entry name" value="NUCLEAR HORMONE RECEPTOR"/>
    <property type="match status" value="1"/>
</dbReference>
<dbReference type="InterPro" id="IPR001723">
    <property type="entry name" value="Nuclear_hrmn_rcpt"/>
</dbReference>
<feature type="region of interest" description="Disordered" evidence="15">
    <location>
        <begin position="236"/>
        <end position="255"/>
    </location>
</feature>
<evidence type="ECO:0000313" key="19">
    <source>
        <dbReference type="Proteomes" id="UP000887568"/>
    </source>
</evidence>
<dbReference type="RefSeq" id="XP_038049206.1">
    <property type="nucleotide sequence ID" value="XM_038193278.1"/>
</dbReference>
<dbReference type="Pfam" id="PF00104">
    <property type="entry name" value="Hormone_recep"/>
    <property type="match status" value="1"/>
</dbReference>
<dbReference type="GO" id="GO:0030154">
    <property type="term" value="P:cell differentiation"/>
    <property type="evidence" value="ECO:0007669"/>
    <property type="project" value="TreeGrafter"/>
</dbReference>
<evidence type="ECO:0000256" key="9">
    <source>
        <dbReference type="ARBA" id="ARBA00023242"/>
    </source>
</evidence>
<name>A0A913ZDS3_PATMI</name>
<reference evidence="18" key="1">
    <citation type="submission" date="2022-11" db="UniProtKB">
        <authorList>
            <consortium name="EnsemblMetazoa"/>
        </authorList>
    </citation>
    <scope>IDENTIFICATION</scope>
</reference>
<dbReference type="PROSITE" id="PS51030">
    <property type="entry name" value="NUCLEAR_REC_DBD_2"/>
    <property type="match status" value="1"/>
</dbReference>
<keyword evidence="7 14" id="KW-0804">Transcription</keyword>
<organism evidence="18 19">
    <name type="scientific">Patiria miniata</name>
    <name type="common">Bat star</name>
    <name type="synonym">Asterina miniata</name>
    <dbReference type="NCBI Taxonomy" id="46514"/>
    <lineage>
        <taxon>Eukaryota</taxon>
        <taxon>Metazoa</taxon>
        <taxon>Echinodermata</taxon>
        <taxon>Eleutherozoa</taxon>
        <taxon>Asterozoa</taxon>
        <taxon>Asteroidea</taxon>
        <taxon>Valvatacea</taxon>
        <taxon>Valvatida</taxon>
        <taxon>Asterinidae</taxon>
        <taxon>Patiria</taxon>
    </lineage>
</organism>
<evidence type="ECO:0000256" key="3">
    <source>
        <dbReference type="ARBA" id="ARBA00022771"/>
    </source>
</evidence>
<feature type="compositionally biased region" description="Low complexity" evidence="15">
    <location>
        <begin position="39"/>
        <end position="49"/>
    </location>
</feature>
<feature type="region of interest" description="Disordered" evidence="15">
    <location>
        <begin position="39"/>
        <end position="140"/>
    </location>
</feature>
<dbReference type="PRINTS" id="PR00047">
    <property type="entry name" value="STROIDFINGER"/>
</dbReference>
<dbReference type="OMA" id="PCKEEMS"/>
<dbReference type="InterPro" id="IPR050234">
    <property type="entry name" value="Nuclear_hormone_rcpt_NR1"/>
</dbReference>
<dbReference type="GO" id="GO:0090575">
    <property type="term" value="C:RNA polymerase II transcription regulator complex"/>
    <property type="evidence" value="ECO:0007669"/>
    <property type="project" value="TreeGrafter"/>
</dbReference>
<evidence type="ECO:0000256" key="10">
    <source>
        <dbReference type="ARBA" id="ARBA00029963"/>
    </source>
</evidence>
<dbReference type="InterPro" id="IPR000536">
    <property type="entry name" value="Nucl_hrmn_rcpt_lig-bd"/>
</dbReference>
<dbReference type="Gene3D" id="1.10.565.10">
    <property type="entry name" value="Retinoid X Receptor"/>
    <property type="match status" value="1"/>
</dbReference>
<dbReference type="GO" id="GO:0035076">
    <property type="term" value="P:ecdysone receptor signaling pathway"/>
    <property type="evidence" value="ECO:0007669"/>
    <property type="project" value="InterPro"/>
</dbReference>
<dbReference type="InterPro" id="IPR003069">
    <property type="entry name" value="Ecdystd_rcpt"/>
</dbReference>
<dbReference type="EnsemblMetazoa" id="XM_038193278.1">
    <property type="protein sequence ID" value="XP_038049206.1"/>
    <property type="gene ID" value="LOC119722881"/>
</dbReference>
<feature type="domain" description="Nuclear receptor" evidence="16">
    <location>
        <begin position="147"/>
        <end position="222"/>
    </location>
</feature>
<evidence type="ECO:0000256" key="6">
    <source>
        <dbReference type="ARBA" id="ARBA00023125"/>
    </source>
</evidence>
<evidence type="ECO:0000256" key="1">
    <source>
        <dbReference type="ARBA" id="ARBA00022052"/>
    </source>
</evidence>
<evidence type="ECO:0000256" key="11">
    <source>
        <dbReference type="ARBA" id="ARBA00030794"/>
    </source>
</evidence>
<dbReference type="SMART" id="SM00430">
    <property type="entry name" value="HOLI"/>
    <property type="match status" value="1"/>
</dbReference>
<dbReference type="CDD" id="cd06962">
    <property type="entry name" value="NR_DBD_FXR"/>
    <property type="match status" value="1"/>
</dbReference>
<dbReference type="OrthoDB" id="5837785at2759"/>
<keyword evidence="19" id="KW-1185">Reference proteome</keyword>
<dbReference type="Pfam" id="PF00105">
    <property type="entry name" value="zf-C4"/>
    <property type="match status" value="1"/>
</dbReference>
<evidence type="ECO:0000256" key="4">
    <source>
        <dbReference type="ARBA" id="ARBA00022833"/>
    </source>
</evidence>
<feature type="domain" description="NR LBD" evidence="17">
    <location>
        <begin position="259"/>
        <end position="535"/>
    </location>
</feature>
<dbReference type="GeneID" id="119722881"/>
<dbReference type="FunFam" id="3.30.50.10:FF:000098">
    <property type="entry name" value="Farnesoid X receptor beta splice variant 5"/>
    <property type="match status" value="1"/>
</dbReference>
<dbReference type="AlphaFoldDB" id="A0A913ZDS3"/>
<dbReference type="PRINTS" id="PR00398">
    <property type="entry name" value="STRDHORMONER"/>
</dbReference>
<keyword evidence="8 14" id="KW-0675">Receptor</keyword>
<dbReference type="GO" id="GO:0035100">
    <property type="term" value="F:ecdysone binding"/>
    <property type="evidence" value="ECO:0007669"/>
    <property type="project" value="InterPro"/>
</dbReference>
<dbReference type="GO" id="GO:0000122">
    <property type="term" value="P:negative regulation of transcription by RNA polymerase II"/>
    <property type="evidence" value="ECO:0007669"/>
    <property type="project" value="TreeGrafter"/>
</dbReference>
<dbReference type="SUPFAM" id="SSF48508">
    <property type="entry name" value="Nuclear receptor ligand-binding domain"/>
    <property type="match status" value="1"/>
</dbReference>
<dbReference type="PRINTS" id="PR01283">
    <property type="entry name" value="ECDYSTEROIDR"/>
</dbReference>
<dbReference type="Proteomes" id="UP000887568">
    <property type="component" value="Unplaced"/>
</dbReference>
<dbReference type="InterPro" id="IPR013088">
    <property type="entry name" value="Znf_NHR/GATA"/>
</dbReference>
<proteinExistence type="inferred from homology"/>
<dbReference type="GO" id="GO:0045944">
    <property type="term" value="P:positive regulation of transcription by RNA polymerase II"/>
    <property type="evidence" value="ECO:0007669"/>
    <property type="project" value="TreeGrafter"/>
</dbReference>
<keyword evidence="2 14" id="KW-0479">Metal-binding</keyword>
<evidence type="ECO:0000256" key="8">
    <source>
        <dbReference type="ARBA" id="ARBA00023170"/>
    </source>
</evidence>
<dbReference type="SUPFAM" id="SSF57716">
    <property type="entry name" value="Glucocorticoid receptor-like (DNA-binding domain)"/>
    <property type="match status" value="1"/>
</dbReference>
<evidence type="ECO:0000313" key="18">
    <source>
        <dbReference type="EnsemblMetazoa" id="XP_038049206.1"/>
    </source>
</evidence>
<keyword evidence="4 14" id="KW-0862">Zinc</keyword>
<keyword evidence="3 14" id="KW-0863">Zinc-finger</keyword>
<sequence>MLASTSLTQHIKGLAIVHSSGKAIPISMEYTVPAYMRTGGPASGASSSSDEYGQDMDTSDPNGKKSPRSSGWDQMQSDDDSGSNSVIVKREPPDDGYDMSPQYSSQYTPTSSIGSTSSSGTHIKEQIPDGGFSLSKKRKGPAPRMDLELCLVCGDRASGFHYNALSCEGCKGFFRRSITKNAIYKCTRGGNCEMDMYMRRKCQECRLRKCREVGMLPECLLTEEQCKSKRQRKMMRKAQAQAGMSPQQSEDESPMLTDEQRDIIERLVTAHKDLEVPGPEDLKSLTPWMEEQNKDDLTQACLAECSFGSKFRPVPPKKKEKETNAEEGGSSAEEESADEIQLRFAHITELTILTIQLIVEFSKRIPDFLGLGREDQIVLLKGSAIEVMLLRTALRYDKEQDAIMFGNEQPYTRKQLQEGGIGDLVDPMYNFAKSMSELDLDYAEYVLLMAITILSSDRPSVEDREKVEEAQEKYLDMLTAYLKLRRPKETLILPKVLMKLTELRSLNNSHSELLFQLKLKDQRIPPLLKEIWDVQ</sequence>
<dbReference type="PROSITE" id="PS51843">
    <property type="entry name" value="NR_LBD"/>
    <property type="match status" value="1"/>
</dbReference>
<dbReference type="GO" id="GO:0000978">
    <property type="term" value="F:RNA polymerase II cis-regulatory region sequence-specific DNA binding"/>
    <property type="evidence" value="ECO:0007669"/>
    <property type="project" value="TreeGrafter"/>
</dbReference>
<evidence type="ECO:0000256" key="15">
    <source>
        <dbReference type="SAM" id="MobiDB-lite"/>
    </source>
</evidence>
<evidence type="ECO:0000256" key="13">
    <source>
        <dbReference type="ARBA" id="ARBA00033286"/>
    </source>
</evidence>
<evidence type="ECO:0000256" key="5">
    <source>
        <dbReference type="ARBA" id="ARBA00023015"/>
    </source>
</evidence>
<keyword evidence="6 14" id="KW-0238">DNA-binding</keyword>
<keyword evidence="9 14" id="KW-0539">Nucleus</keyword>
<evidence type="ECO:0000259" key="16">
    <source>
        <dbReference type="PROSITE" id="PS51030"/>
    </source>
</evidence>
<accession>A0A913ZDS3</accession>
<feature type="region of interest" description="Disordered" evidence="15">
    <location>
        <begin position="313"/>
        <end position="337"/>
    </location>
</feature>
<dbReference type="Gene3D" id="3.30.50.10">
    <property type="entry name" value="Erythroid Transcription Factor GATA-1, subunit A"/>
    <property type="match status" value="1"/>
</dbReference>
<comment type="similarity">
    <text evidence="14">Belongs to the nuclear hormone receptor family.</text>
</comment>
<keyword evidence="5 14" id="KW-0805">Transcription regulation</keyword>
<dbReference type="GO" id="GO:0004879">
    <property type="term" value="F:nuclear receptor activity"/>
    <property type="evidence" value="ECO:0007669"/>
    <property type="project" value="InterPro"/>
</dbReference>